<organism evidence="3 4">
    <name type="scientific">Litorihabitans aurantiacus</name>
    <dbReference type="NCBI Taxonomy" id="1930061"/>
    <lineage>
        <taxon>Bacteria</taxon>
        <taxon>Bacillati</taxon>
        <taxon>Actinomycetota</taxon>
        <taxon>Actinomycetes</taxon>
        <taxon>Micrococcales</taxon>
        <taxon>Beutenbergiaceae</taxon>
        <taxon>Litorihabitans</taxon>
    </lineage>
</organism>
<keyword evidence="2" id="KW-0472">Membrane</keyword>
<evidence type="ECO:0000256" key="1">
    <source>
        <dbReference type="SAM" id="MobiDB-lite"/>
    </source>
</evidence>
<feature type="region of interest" description="Disordered" evidence="1">
    <location>
        <begin position="51"/>
        <end position="75"/>
    </location>
</feature>
<dbReference type="RefSeq" id="WP_284248720.1">
    <property type="nucleotide sequence ID" value="NZ_BSUM01000001.1"/>
</dbReference>
<proteinExistence type="predicted"/>
<evidence type="ECO:0000313" key="3">
    <source>
        <dbReference type="EMBL" id="GMA30213.1"/>
    </source>
</evidence>
<protein>
    <submittedName>
        <fullName evidence="3">Uncharacterized protein</fullName>
    </submittedName>
</protein>
<dbReference type="EMBL" id="BSUM01000001">
    <property type="protein sequence ID" value="GMA30213.1"/>
    <property type="molecule type" value="Genomic_DNA"/>
</dbReference>
<dbReference type="AlphaFoldDB" id="A0AA37UGK0"/>
<comment type="caution">
    <text evidence="3">The sequence shown here is derived from an EMBL/GenBank/DDBJ whole genome shotgun (WGS) entry which is preliminary data.</text>
</comment>
<keyword evidence="4" id="KW-1185">Reference proteome</keyword>
<reference evidence="3" key="1">
    <citation type="journal article" date="2014" name="Int. J. Syst. Evol. Microbiol.">
        <title>Complete genome sequence of Corynebacterium casei LMG S-19264T (=DSM 44701T), isolated from a smear-ripened cheese.</title>
        <authorList>
            <consortium name="US DOE Joint Genome Institute (JGI-PGF)"/>
            <person name="Walter F."/>
            <person name="Albersmeier A."/>
            <person name="Kalinowski J."/>
            <person name="Ruckert C."/>
        </authorList>
    </citation>
    <scope>NUCLEOTIDE SEQUENCE</scope>
    <source>
        <strain evidence="3">NBRC 112290</strain>
    </source>
</reference>
<feature type="transmembrane region" description="Helical" evidence="2">
    <location>
        <begin position="20"/>
        <end position="44"/>
    </location>
</feature>
<sequence>MRDQTIPPEELAARALDSWGLFWLLLIGLSGFFALASYAVAVWFDRRSIRRMDGAPGRPTAARDLPRRTWRRRRD</sequence>
<keyword evidence="2" id="KW-1133">Transmembrane helix</keyword>
<evidence type="ECO:0000313" key="4">
    <source>
        <dbReference type="Proteomes" id="UP001157161"/>
    </source>
</evidence>
<name>A0AA37UGK0_9MICO</name>
<reference evidence="3" key="2">
    <citation type="submission" date="2023-02" db="EMBL/GenBank/DDBJ databases">
        <authorList>
            <person name="Sun Q."/>
            <person name="Mori K."/>
        </authorList>
    </citation>
    <scope>NUCLEOTIDE SEQUENCE</scope>
    <source>
        <strain evidence="3">NBRC 112290</strain>
    </source>
</reference>
<evidence type="ECO:0000256" key="2">
    <source>
        <dbReference type="SAM" id="Phobius"/>
    </source>
</evidence>
<keyword evidence="2" id="KW-0812">Transmembrane</keyword>
<accession>A0AA37UGK0</accession>
<gene>
    <name evidence="3" type="ORF">GCM10025875_02050</name>
</gene>
<dbReference type="Proteomes" id="UP001157161">
    <property type="component" value="Unassembled WGS sequence"/>
</dbReference>